<protein>
    <recommendedName>
        <fullName evidence="3">DUF2947 family protein</fullName>
    </recommendedName>
</protein>
<accession>A0AA37WXZ7</accession>
<dbReference type="AlphaFoldDB" id="A0AA37WXZ7"/>
<dbReference type="InterPro" id="IPR021334">
    <property type="entry name" value="DUF2947"/>
</dbReference>
<keyword evidence="2" id="KW-1185">Reference proteome</keyword>
<gene>
    <name evidence="1" type="ORF">GCM10007894_11870</name>
</gene>
<organism evidence="1 2">
    <name type="scientific">Paraferrimonas haliotis</name>
    <dbReference type="NCBI Taxonomy" id="2013866"/>
    <lineage>
        <taxon>Bacteria</taxon>
        <taxon>Pseudomonadati</taxon>
        <taxon>Pseudomonadota</taxon>
        <taxon>Gammaproteobacteria</taxon>
        <taxon>Alteromonadales</taxon>
        <taxon>Ferrimonadaceae</taxon>
        <taxon>Paraferrimonas</taxon>
    </lineage>
</organism>
<reference evidence="1 2" key="1">
    <citation type="journal article" date="2014" name="Int. J. Syst. Evol. Microbiol.">
        <title>Complete genome sequence of Corynebacterium casei LMG S-19264T (=DSM 44701T), isolated from a smear-ripened cheese.</title>
        <authorList>
            <consortium name="US DOE Joint Genome Institute (JGI-PGF)"/>
            <person name="Walter F."/>
            <person name="Albersmeier A."/>
            <person name="Kalinowski J."/>
            <person name="Ruckert C."/>
        </authorList>
    </citation>
    <scope>NUCLEOTIDE SEQUENCE [LARGE SCALE GENOMIC DNA]</scope>
    <source>
        <strain evidence="1 2">NBRC 112785</strain>
    </source>
</reference>
<evidence type="ECO:0000313" key="1">
    <source>
        <dbReference type="EMBL" id="GLS83210.1"/>
    </source>
</evidence>
<sequence length="160" mass="18649">MSNYLALADFKNAWMFNRNDVGVSGDDKALIKPMTEFRATQLWKQLISKQVDHPDFFKKGDWPFNVTNWQESGDWEALFDSEHASLPEQILEHLDWDENTVVYYCVDQKTVIETQWAVFKRCWKAFLFMDDGSLLVGKKRQQAVQFLSNGTFQIGVRSAL</sequence>
<dbReference type="RefSeq" id="WP_095497229.1">
    <property type="nucleotide sequence ID" value="NZ_BSPO01000002.1"/>
</dbReference>
<dbReference type="EMBL" id="BSPO01000002">
    <property type="protein sequence ID" value="GLS83210.1"/>
    <property type="molecule type" value="Genomic_DNA"/>
</dbReference>
<proteinExistence type="predicted"/>
<name>A0AA37WXZ7_9GAMM</name>
<dbReference type="Proteomes" id="UP001157439">
    <property type="component" value="Unassembled WGS sequence"/>
</dbReference>
<comment type="caution">
    <text evidence="1">The sequence shown here is derived from an EMBL/GenBank/DDBJ whole genome shotgun (WGS) entry which is preliminary data.</text>
</comment>
<dbReference type="Pfam" id="PF11163">
    <property type="entry name" value="DUF2947"/>
    <property type="match status" value="1"/>
</dbReference>
<evidence type="ECO:0008006" key="3">
    <source>
        <dbReference type="Google" id="ProtNLM"/>
    </source>
</evidence>
<evidence type="ECO:0000313" key="2">
    <source>
        <dbReference type="Proteomes" id="UP001157439"/>
    </source>
</evidence>